<dbReference type="SUPFAM" id="SSF56672">
    <property type="entry name" value="DNA/RNA polymerases"/>
    <property type="match status" value="1"/>
</dbReference>
<dbReference type="PROSITE" id="PS50878">
    <property type="entry name" value="RT_POL"/>
    <property type="match status" value="1"/>
</dbReference>
<feature type="domain" description="Reverse transcriptase" evidence="8">
    <location>
        <begin position="1"/>
        <end position="113"/>
    </location>
</feature>
<keyword evidence="1" id="KW-0645">Protease</keyword>
<dbReference type="InterPro" id="IPR043128">
    <property type="entry name" value="Rev_trsase/Diguanyl_cyclase"/>
</dbReference>
<dbReference type="Proteomes" id="UP000597762">
    <property type="component" value="Unassembled WGS sequence"/>
</dbReference>
<evidence type="ECO:0000256" key="1">
    <source>
        <dbReference type="ARBA" id="ARBA00022670"/>
    </source>
</evidence>
<dbReference type="PANTHER" id="PTHR33064">
    <property type="entry name" value="POL PROTEIN"/>
    <property type="match status" value="1"/>
</dbReference>
<evidence type="ECO:0000259" key="8">
    <source>
        <dbReference type="PROSITE" id="PS50878"/>
    </source>
</evidence>
<dbReference type="OrthoDB" id="6153616at2759"/>
<keyword evidence="2" id="KW-0808">Transferase</keyword>
<gene>
    <name evidence="9" type="ORF">SPHA_27524</name>
</gene>
<proteinExistence type="predicted"/>
<dbReference type="GO" id="GO:0006508">
    <property type="term" value="P:proteolysis"/>
    <property type="evidence" value="ECO:0007669"/>
    <property type="project" value="UniProtKB-KW"/>
</dbReference>
<evidence type="ECO:0000256" key="3">
    <source>
        <dbReference type="ARBA" id="ARBA00022695"/>
    </source>
</evidence>
<accession>A0A812C0S2</accession>
<dbReference type="PANTHER" id="PTHR33064:SF37">
    <property type="entry name" value="RIBONUCLEASE H"/>
    <property type="match status" value="1"/>
</dbReference>
<dbReference type="EMBL" id="CAHIKZ030001071">
    <property type="protein sequence ID" value="CAE1251459.1"/>
    <property type="molecule type" value="Genomic_DNA"/>
</dbReference>
<reference evidence="9" key="1">
    <citation type="submission" date="2021-01" db="EMBL/GenBank/DDBJ databases">
        <authorList>
            <person name="Li R."/>
            <person name="Bekaert M."/>
        </authorList>
    </citation>
    <scope>NUCLEOTIDE SEQUENCE</scope>
    <source>
        <strain evidence="9">Farmed</strain>
    </source>
</reference>
<dbReference type="InterPro" id="IPR043502">
    <property type="entry name" value="DNA/RNA_pol_sf"/>
</dbReference>
<dbReference type="CDD" id="cd01647">
    <property type="entry name" value="RT_LTR"/>
    <property type="match status" value="1"/>
</dbReference>
<dbReference type="GO" id="GO:0004519">
    <property type="term" value="F:endonuclease activity"/>
    <property type="evidence" value="ECO:0007669"/>
    <property type="project" value="UniProtKB-KW"/>
</dbReference>
<sequence length="151" mass="17108">MNLRKAFYQIPVAAEDIHKTAITTPFRLYEFLRMPFGLRNAAQSFQRLIDEALRGLLHSFAYIDDLLVASANMDDHVRHVTQVFQRLEHFGLKINPDKCVFAVPKLNFLRYEIDGSGITPVAEKVTVIPTNDAPATSMLSRLNKLLSPVHS</sequence>
<dbReference type="InterPro" id="IPR000477">
    <property type="entry name" value="RT_dom"/>
</dbReference>
<name>A0A812C0S2_ACAPH</name>
<comment type="caution">
    <text evidence="9">The sequence shown here is derived from an EMBL/GenBank/DDBJ whole genome shotgun (WGS) entry which is preliminary data.</text>
</comment>
<dbReference type="Gene3D" id="3.30.70.270">
    <property type="match status" value="1"/>
</dbReference>
<evidence type="ECO:0000313" key="10">
    <source>
        <dbReference type="Proteomes" id="UP000597762"/>
    </source>
</evidence>
<keyword evidence="10" id="KW-1185">Reference proteome</keyword>
<protein>
    <recommendedName>
        <fullName evidence="8">Reverse transcriptase domain-containing protein</fullName>
    </recommendedName>
</protein>
<evidence type="ECO:0000256" key="4">
    <source>
        <dbReference type="ARBA" id="ARBA00022722"/>
    </source>
</evidence>
<evidence type="ECO:0000256" key="6">
    <source>
        <dbReference type="ARBA" id="ARBA00022801"/>
    </source>
</evidence>
<dbReference type="GO" id="GO:0008233">
    <property type="term" value="F:peptidase activity"/>
    <property type="evidence" value="ECO:0007669"/>
    <property type="project" value="UniProtKB-KW"/>
</dbReference>
<evidence type="ECO:0000256" key="7">
    <source>
        <dbReference type="ARBA" id="ARBA00022918"/>
    </source>
</evidence>
<organism evidence="9 10">
    <name type="scientific">Acanthosepion pharaonis</name>
    <name type="common">Pharaoh cuttlefish</name>
    <name type="synonym">Sepia pharaonis</name>
    <dbReference type="NCBI Taxonomy" id="158019"/>
    <lineage>
        <taxon>Eukaryota</taxon>
        <taxon>Metazoa</taxon>
        <taxon>Spiralia</taxon>
        <taxon>Lophotrochozoa</taxon>
        <taxon>Mollusca</taxon>
        <taxon>Cephalopoda</taxon>
        <taxon>Coleoidea</taxon>
        <taxon>Decapodiformes</taxon>
        <taxon>Sepiida</taxon>
        <taxon>Sepiina</taxon>
        <taxon>Sepiidae</taxon>
        <taxon>Acanthosepion</taxon>
    </lineage>
</organism>
<keyword evidence="5" id="KW-0255">Endonuclease</keyword>
<keyword evidence="7" id="KW-0695">RNA-directed DNA polymerase</keyword>
<keyword evidence="6" id="KW-0378">Hydrolase</keyword>
<dbReference type="AlphaFoldDB" id="A0A812C0S2"/>
<evidence type="ECO:0000313" key="9">
    <source>
        <dbReference type="EMBL" id="CAE1251459.1"/>
    </source>
</evidence>
<keyword evidence="3" id="KW-0548">Nucleotidyltransferase</keyword>
<keyword evidence="4" id="KW-0540">Nuclease</keyword>
<dbReference type="FunFam" id="3.30.70.270:FF:000003">
    <property type="entry name" value="Transposon Ty3-G Gag-Pol polyprotein"/>
    <property type="match status" value="1"/>
</dbReference>
<dbReference type="Pfam" id="PF00078">
    <property type="entry name" value="RVT_1"/>
    <property type="match status" value="1"/>
</dbReference>
<evidence type="ECO:0000256" key="2">
    <source>
        <dbReference type="ARBA" id="ARBA00022679"/>
    </source>
</evidence>
<dbReference type="GO" id="GO:0003964">
    <property type="term" value="F:RNA-directed DNA polymerase activity"/>
    <property type="evidence" value="ECO:0007669"/>
    <property type="project" value="UniProtKB-KW"/>
</dbReference>
<dbReference type="FunFam" id="3.10.10.10:FF:000007">
    <property type="entry name" value="Retrovirus-related Pol polyprotein from transposon 17.6-like Protein"/>
    <property type="match status" value="1"/>
</dbReference>
<evidence type="ECO:0000256" key="5">
    <source>
        <dbReference type="ARBA" id="ARBA00022759"/>
    </source>
</evidence>
<dbReference type="InterPro" id="IPR051320">
    <property type="entry name" value="Viral_Replic_Matur_Polypro"/>
</dbReference>